<evidence type="ECO:0000313" key="10">
    <source>
        <dbReference type="Proteomes" id="UP000242231"/>
    </source>
</evidence>
<evidence type="ECO:0000313" key="9">
    <source>
        <dbReference type="EMBL" id="PPL17690.1"/>
    </source>
</evidence>
<gene>
    <name evidence="9" type="ORF">UN63_03735</name>
</gene>
<dbReference type="Pfam" id="PF03553">
    <property type="entry name" value="Na_H_antiporter"/>
    <property type="match status" value="1"/>
</dbReference>
<dbReference type="PANTHER" id="PTHR37821:SF1">
    <property type="entry name" value="AMINO ACID TRANSPORTER YUIF-RELATED"/>
    <property type="match status" value="1"/>
</dbReference>
<dbReference type="Pfam" id="PF13726">
    <property type="entry name" value="Na_H_antiport_2"/>
    <property type="match status" value="1"/>
</dbReference>
<feature type="transmembrane region" description="Helical" evidence="6">
    <location>
        <begin position="422"/>
        <end position="439"/>
    </location>
</feature>
<comment type="caution">
    <text evidence="9">The sequence shown here is derived from an EMBL/GenBank/DDBJ whole genome shotgun (WGS) entry which is preliminary data.</text>
</comment>
<feature type="transmembrane region" description="Helical" evidence="6">
    <location>
        <begin position="150"/>
        <end position="171"/>
    </location>
</feature>
<protein>
    <submittedName>
        <fullName evidence="9">Sodium:proton antiporter</fullName>
    </submittedName>
</protein>
<feature type="transmembrane region" description="Helical" evidence="6">
    <location>
        <begin position="362"/>
        <end position="387"/>
    </location>
</feature>
<accession>A0A2P5TPP8</accession>
<name>A0A2P5TPP8_9GAMM</name>
<proteinExistence type="predicted"/>
<feature type="transmembrane region" description="Helical" evidence="6">
    <location>
        <begin position="259"/>
        <end position="277"/>
    </location>
</feature>
<evidence type="ECO:0000259" key="7">
    <source>
        <dbReference type="Pfam" id="PF03553"/>
    </source>
</evidence>
<feature type="transmembrane region" description="Helical" evidence="6">
    <location>
        <begin position="119"/>
        <end position="138"/>
    </location>
</feature>
<feature type="transmembrane region" description="Helical" evidence="6">
    <location>
        <begin position="93"/>
        <end position="113"/>
    </location>
</feature>
<evidence type="ECO:0000256" key="2">
    <source>
        <dbReference type="ARBA" id="ARBA00022475"/>
    </source>
</evidence>
<dbReference type="PANTHER" id="PTHR37821">
    <property type="entry name" value="AMINO ACID TRANSPORTER YUIF-RELATED"/>
    <property type="match status" value="1"/>
</dbReference>
<dbReference type="RefSeq" id="WP_104485445.1">
    <property type="nucleotide sequence ID" value="NZ_BMYB01000011.1"/>
</dbReference>
<feature type="transmembrane region" description="Helical" evidence="6">
    <location>
        <begin position="233"/>
        <end position="253"/>
    </location>
</feature>
<dbReference type="EMBL" id="MPZM01000005">
    <property type="protein sequence ID" value="PPL17690.1"/>
    <property type="molecule type" value="Genomic_DNA"/>
</dbReference>
<keyword evidence="2" id="KW-1003">Cell membrane</keyword>
<feature type="domain" description="Na+/H+ antiporter NhaC-like C-terminal" evidence="7">
    <location>
        <begin position="150"/>
        <end position="434"/>
    </location>
</feature>
<feature type="domain" description="Putative Na+/H+ antiporter N-terminal" evidence="8">
    <location>
        <begin position="2"/>
        <end position="87"/>
    </location>
</feature>
<evidence type="ECO:0000256" key="3">
    <source>
        <dbReference type="ARBA" id="ARBA00022692"/>
    </source>
</evidence>
<feature type="transmembrane region" description="Helical" evidence="6">
    <location>
        <begin position="289"/>
        <end position="310"/>
    </location>
</feature>
<dbReference type="InterPro" id="IPR032813">
    <property type="entry name" value="Na_H_antiport_N"/>
</dbReference>
<keyword evidence="5 6" id="KW-0472">Membrane</keyword>
<feature type="transmembrane region" description="Helical" evidence="6">
    <location>
        <begin position="330"/>
        <end position="350"/>
    </location>
</feature>
<dbReference type="AlphaFoldDB" id="A0A2P5TPP8"/>
<reference evidence="10" key="1">
    <citation type="submission" date="2016-11" db="EMBL/GenBank/DDBJ databases">
        <authorList>
            <person name="Sisinthy S."/>
            <person name="Ara S."/>
            <person name="Gundlapally S.R."/>
        </authorList>
    </citation>
    <scope>NUCLEOTIDE SEQUENCE [LARGE SCALE GENOMIC DNA]</scope>
    <source>
        <strain evidence="10">V1-41</strain>
    </source>
</reference>
<comment type="subcellular location">
    <subcellularLocation>
        <location evidence="1">Cell membrane</location>
        <topology evidence="1">Multi-pass membrane protein</topology>
    </subcellularLocation>
</comment>
<evidence type="ECO:0000256" key="5">
    <source>
        <dbReference type="ARBA" id="ARBA00023136"/>
    </source>
</evidence>
<feature type="transmembrane region" description="Helical" evidence="6">
    <location>
        <begin position="52"/>
        <end position="72"/>
    </location>
</feature>
<evidence type="ECO:0000259" key="8">
    <source>
        <dbReference type="Pfam" id="PF13726"/>
    </source>
</evidence>
<dbReference type="OrthoDB" id="9772446at2"/>
<dbReference type="Proteomes" id="UP000242231">
    <property type="component" value="Unassembled WGS sequence"/>
</dbReference>
<sequence>MNPVVVAVCLMLALSLLRINVVISLALSALVGGMVGGLSLTEAANIFADGLGGGATIALSYAMLGAFAVAIARSGITDLLAVKVIKALGQNATAGRMLWIKAMLLSSLLLVAISSQNLIPIHIAFIPILIPPLLHVMARLKLDRRAVTCVLTFGLTATYMMLPVGFGGIFLNNILLANLVENGVAVNKSMLPTAMAIPVGGMFLGLLVALFISYRKPRLYDESKILAVEPEHIQVNGAHIAIAVVAILSALSLQLYSDSIILGAMVGFVIFTLGGVIKYKESQDAFTQGVKMMSLIGFIMIAAAGFAAVMKSTDGIGSLVQAVDSALGDNKALAALAMLVVGLFITMGIGSSFSTIPIIAPIYVPLCIALGFSPLATLAIIGTAGALGDAGSPASDSTLGPTSGLNADGQHDHIWDSVVPTFLHFNLPLIGFGWVAAMVL</sequence>
<dbReference type="GO" id="GO:0005886">
    <property type="term" value="C:plasma membrane"/>
    <property type="evidence" value="ECO:0007669"/>
    <property type="project" value="UniProtKB-SubCell"/>
</dbReference>
<keyword evidence="10" id="KW-1185">Reference proteome</keyword>
<evidence type="ECO:0000256" key="1">
    <source>
        <dbReference type="ARBA" id="ARBA00004651"/>
    </source>
</evidence>
<evidence type="ECO:0000256" key="6">
    <source>
        <dbReference type="SAM" id="Phobius"/>
    </source>
</evidence>
<dbReference type="InterPro" id="IPR018461">
    <property type="entry name" value="Na/H_Antiport_NhaC-like_C"/>
</dbReference>
<keyword evidence="4 6" id="KW-1133">Transmembrane helix</keyword>
<feature type="transmembrane region" description="Helical" evidence="6">
    <location>
        <begin position="191"/>
        <end position="212"/>
    </location>
</feature>
<evidence type="ECO:0000256" key="4">
    <source>
        <dbReference type="ARBA" id="ARBA00022989"/>
    </source>
</evidence>
<keyword evidence="3 6" id="KW-0812">Transmembrane</keyword>
<dbReference type="InterPro" id="IPR052576">
    <property type="entry name" value="AA_Transporter-Related"/>
</dbReference>
<organism evidence="9 10">
    <name type="scientific">Oceanisphaera arctica</name>
    <dbReference type="NCBI Taxonomy" id="641510"/>
    <lineage>
        <taxon>Bacteria</taxon>
        <taxon>Pseudomonadati</taxon>
        <taxon>Pseudomonadota</taxon>
        <taxon>Gammaproteobacteria</taxon>
        <taxon>Aeromonadales</taxon>
        <taxon>Aeromonadaceae</taxon>
        <taxon>Oceanisphaera</taxon>
    </lineage>
</organism>